<name>A0A0A9GLT6_ARUDO</name>
<dbReference type="EMBL" id="GBRH01174380">
    <property type="protein sequence ID" value="JAE23516.1"/>
    <property type="molecule type" value="Transcribed_RNA"/>
</dbReference>
<sequence>MERERESQGGGRKLLPALYNSNYMENCTPRREEGGELWGAI</sequence>
<organism evidence="1">
    <name type="scientific">Arundo donax</name>
    <name type="common">Giant reed</name>
    <name type="synonym">Donax arundinaceus</name>
    <dbReference type="NCBI Taxonomy" id="35708"/>
    <lineage>
        <taxon>Eukaryota</taxon>
        <taxon>Viridiplantae</taxon>
        <taxon>Streptophyta</taxon>
        <taxon>Embryophyta</taxon>
        <taxon>Tracheophyta</taxon>
        <taxon>Spermatophyta</taxon>
        <taxon>Magnoliopsida</taxon>
        <taxon>Liliopsida</taxon>
        <taxon>Poales</taxon>
        <taxon>Poaceae</taxon>
        <taxon>PACMAD clade</taxon>
        <taxon>Arundinoideae</taxon>
        <taxon>Arundineae</taxon>
        <taxon>Arundo</taxon>
    </lineage>
</organism>
<dbReference type="AlphaFoldDB" id="A0A0A9GLT6"/>
<evidence type="ECO:0000313" key="1">
    <source>
        <dbReference type="EMBL" id="JAE23516.1"/>
    </source>
</evidence>
<protein>
    <submittedName>
        <fullName evidence="1">Uncharacterized protein</fullName>
    </submittedName>
</protein>
<reference evidence="1" key="1">
    <citation type="submission" date="2014-09" db="EMBL/GenBank/DDBJ databases">
        <authorList>
            <person name="Magalhaes I.L.F."/>
            <person name="Oliveira U."/>
            <person name="Santos F.R."/>
            <person name="Vidigal T.H.D.A."/>
            <person name="Brescovit A.D."/>
            <person name="Santos A.J."/>
        </authorList>
    </citation>
    <scope>NUCLEOTIDE SEQUENCE</scope>
    <source>
        <tissue evidence="1">Shoot tissue taken approximately 20 cm above the soil surface</tissue>
    </source>
</reference>
<accession>A0A0A9GLT6</accession>
<proteinExistence type="predicted"/>
<reference evidence="1" key="2">
    <citation type="journal article" date="2015" name="Data Brief">
        <title>Shoot transcriptome of the giant reed, Arundo donax.</title>
        <authorList>
            <person name="Barrero R.A."/>
            <person name="Guerrero F.D."/>
            <person name="Moolhuijzen P."/>
            <person name="Goolsby J.A."/>
            <person name="Tidwell J."/>
            <person name="Bellgard S.E."/>
            <person name="Bellgard M.I."/>
        </authorList>
    </citation>
    <scope>NUCLEOTIDE SEQUENCE</scope>
    <source>
        <tissue evidence="1">Shoot tissue taken approximately 20 cm above the soil surface</tissue>
    </source>
</reference>